<dbReference type="RefSeq" id="WP_273670517.1">
    <property type="nucleotide sequence ID" value="NZ_JAQQXR010000003.1"/>
</dbReference>
<keyword evidence="2" id="KW-1185">Reference proteome</keyword>
<dbReference type="EMBL" id="JAQQXR010000003">
    <property type="protein sequence ID" value="MDC8757841.1"/>
    <property type="molecule type" value="Genomic_DNA"/>
</dbReference>
<sequence length="138" mass="15535">MTLIAGYIKNSCPVLLGDVLLSIPKGKGASISTPSWHHVEEAQQKPLQIVNMVQKVNIVHGHACFAWTGSYVQARVFATALRAHLQANDLDDAKMMEFFKTFDKEDYDGLDCIIYTVHTAADHEGFQQYYREFCSISH</sequence>
<dbReference type="Proteomes" id="UP001221208">
    <property type="component" value="Unassembled WGS sequence"/>
</dbReference>
<reference evidence="1 2" key="1">
    <citation type="submission" date="2022-10" db="EMBL/GenBank/DDBJ databases">
        <title>Janthinobacterium sp. hw3 Genome sequencing.</title>
        <authorList>
            <person name="Park S."/>
        </authorList>
    </citation>
    <scope>NUCLEOTIDE SEQUENCE [LARGE SCALE GENOMIC DNA]</scope>
    <source>
        <strain evidence="2">hw3</strain>
    </source>
</reference>
<organism evidence="1 2">
    <name type="scientific">Janthinobacterium fluminis</name>
    <dbReference type="NCBI Taxonomy" id="2987524"/>
    <lineage>
        <taxon>Bacteria</taxon>
        <taxon>Pseudomonadati</taxon>
        <taxon>Pseudomonadota</taxon>
        <taxon>Betaproteobacteria</taxon>
        <taxon>Burkholderiales</taxon>
        <taxon>Oxalobacteraceae</taxon>
        <taxon>Janthinobacterium</taxon>
    </lineage>
</organism>
<evidence type="ECO:0000313" key="1">
    <source>
        <dbReference type="EMBL" id="MDC8757841.1"/>
    </source>
</evidence>
<protein>
    <recommendedName>
        <fullName evidence="3">DUF444 family protein</fullName>
    </recommendedName>
</protein>
<evidence type="ECO:0008006" key="3">
    <source>
        <dbReference type="Google" id="ProtNLM"/>
    </source>
</evidence>
<gene>
    <name evidence="1" type="ORF">OIK44_09600</name>
</gene>
<evidence type="ECO:0000313" key="2">
    <source>
        <dbReference type="Proteomes" id="UP001221208"/>
    </source>
</evidence>
<proteinExistence type="predicted"/>
<comment type="caution">
    <text evidence="1">The sequence shown here is derived from an EMBL/GenBank/DDBJ whole genome shotgun (WGS) entry which is preliminary data.</text>
</comment>
<name>A0ABT5K0L3_9BURK</name>
<accession>A0ABT5K0L3</accession>